<dbReference type="PANTHER" id="PTHR40691:SF3">
    <property type="entry name" value="(NA+)-NQR MATURATION NQRM"/>
    <property type="match status" value="1"/>
</dbReference>
<organism evidence="1">
    <name type="scientific">marine sediment metagenome</name>
    <dbReference type="NCBI Taxonomy" id="412755"/>
    <lineage>
        <taxon>unclassified sequences</taxon>
        <taxon>metagenomes</taxon>
        <taxon>ecological metagenomes</taxon>
    </lineage>
</organism>
<name>A0A0F9SG70_9ZZZZ</name>
<proteinExistence type="predicted"/>
<sequence>MGTFLLVLFIVVLLVAGMSIGVIFGRKPISGTCGGIGALGISSSCDICGGNTQKCDEENQRLVSEASAPEELSYDASRADRKL</sequence>
<gene>
    <name evidence="1" type="ORF">LCGC14_0523620</name>
</gene>
<dbReference type="PANTHER" id="PTHR40691">
    <property type="entry name" value="(NA+)-NQR MATURATION NQRM"/>
    <property type="match status" value="1"/>
</dbReference>
<dbReference type="Pfam" id="PF04400">
    <property type="entry name" value="NqrM"/>
    <property type="match status" value="1"/>
</dbReference>
<dbReference type="InterPro" id="IPR007495">
    <property type="entry name" value="NqrM"/>
</dbReference>
<accession>A0A0F9SG70</accession>
<reference evidence="1" key="1">
    <citation type="journal article" date="2015" name="Nature">
        <title>Complex archaea that bridge the gap between prokaryotes and eukaryotes.</title>
        <authorList>
            <person name="Spang A."/>
            <person name="Saw J.H."/>
            <person name="Jorgensen S.L."/>
            <person name="Zaremba-Niedzwiedzka K."/>
            <person name="Martijn J."/>
            <person name="Lind A.E."/>
            <person name="van Eijk R."/>
            <person name="Schleper C."/>
            <person name="Guy L."/>
            <person name="Ettema T.J."/>
        </authorList>
    </citation>
    <scope>NUCLEOTIDE SEQUENCE</scope>
</reference>
<comment type="caution">
    <text evidence="1">The sequence shown here is derived from an EMBL/GenBank/DDBJ whole genome shotgun (WGS) entry which is preliminary data.</text>
</comment>
<evidence type="ECO:0008006" key="2">
    <source>
        <dbReference type="Google" id="ProtNLM"/>
    </source>
</evidence>
<protein>
    <recommendedName>
        <fullName evidence="2">ApbE family protein</fullName>
    </recommendedName>
</protein>
<dbReference type="AlphaFoldDB" id="A0A0F9SG70"/>
<evidence type="ECO:0000313" key="1">
    <source>
        <dbReference type="EMBL" id="KKN61282.1"/>
    </source>
</evidence>
<dbReference type="EMBL" id="LAZR01000664">
    <property type="protein sequence ID" value="KKN61282.1"/>
    <property type="molecule type" value="Genomic_DNA"/>
</dbReference>